<evidence type="ECO:0000256" key="1">
    <source>
        <dbReference type="SAM" id="MobiDB-lite"/>
    </source>
</evidence>
<comment type="caution">
    <text evidence="2">The sequence shown here is derived from an EMBL/GenBank/DDBJ whole genome shotgun (WGS) entry which is preliminary data.</text>
</comment>
<dbReference type="Proteomes" id="UP000799439">
    <property type="component" value="Unassembled WGS sequence"/>
</dbReference>
<dbReference type="PANTHER" id="PTHR46603">
    <property type="entry name" value="ABSCISSION/NOCUT CHECKPOINT REGULATOR"/>
    <property type="match status" value="1"/>
</dbReference>
<feature type="compositionally biased region" description="Polar residues" evidence="1">
    <location>
        <begin position="16"/>
        <end position="38"/>
    </location>
</feature>
<dbReference type="InterPro" id="IPR044553">
    <property type="entry name" value="Bbox1_ANCHR"/>
</dbReference>
<feature type="region of interest" description="Disordered" evidence="1">
    <location>
        <begin position="159"/>
        <end position="180"/>
    </location>
</feature>
<proteinExistence type="predicted"/>
<feature type="non-terminal residue" evidence="2">
    <location>
        <position position="299"/>
    </location>
</feature>
<dbReference type="CDD" id="cd19817">
    <property type="entry name" value="Bbox1_ANCHR-like"/>
    <property type="match status" value="1"/>
</dbReference>
<feature type="non-terminal residue" evidence="2">
    <location>
        <position position="1"/>
    </location>
</feature>
<keyword evidence="3" id="KW-1185">Reference proteome</keyword>
<gene>
    <name evidence="2" type="ORF">K461DRAFT_202993</name>
</gene>
<dbReference type="Pfam" id="PF22586">
    <property type="entry name" value="ANCHR-like_BBOX"/>
    <property type="match status" value="1"/>
</dbReference>
<feature type="compositionally biased region" description="Acidic residues" evidence="1">
    <location>
        <begin position="159"/>
        <end position="179"/>
    </location>
</feature>
<dbReference type="EMBL" id="ML996083">
    <property type="protein sequence ID" value="KAF2154624.1"/>
    <property type="molecule type" value="Genomic_DNA"/>
</dbReference>
<evidence type="ECO:0000313" key="3">
    <source>
        <dbReference type="Proteomes" id="UP000799439"/>
    </source>
</evidence>
<organism evidence="2 3">
    <name type="scientific">Myriangium duriaei CBS 260.36</name>
    <dbReference type="NCBI Taxonomy" id="1168546"/>
    <lineage>
        <taxon>Eukaryota</taxon>
        <taxon>Fungi</taxon>
        <taxon>Dikarya</taxon>
        <taxon>Ascomycota</taxon>
        <taxon>Pezizomycotina</taxon>
        <taxon>Dothideomycetes</taxon>
        <taxon>Dothideomycetidae</taxon>
        <taxon>Myriangiales</taxon>
        <taxon>Myriangiaceae</taxon>
        <taxon>Myriangium</taxon>
    </lineage>
</organism>
<dbReference type="SUPFAM" id="SSF57845">
    <property type="entry name" value="B-box zinc-binding domain"/>
    <property type="match status" value="1"/>
</dbReference>
<dbReference type="PANTHER" id="PTHR46603:SF1">
    <property type="entry name" value="ABSCISSION_NOCUT CHECKPOINT REGULATOR"/>
    <property type="match status" value="1"/>
</dbReference>
<reference evidence="2" key="1">
    <citation type="journal article" date="2020" name="Stud. Mycol.">
        <title>101 Dothideomycetes genomes: a test case for predicting lifestyles and emergence of pathogens.</title>
        <authorList>
            <person name="Haridas S."/>
            <person name="Albert R."/>
            <person name="Binder M."/>
            <person name="Bloem J."/>
            <person name="Labutti K."/>
            <person name="Salamov A."/>
            <person name="Andreopoulos B."/>
            <person name="Baker S."/>
            <person name="Barry K."/>
            <person name="Bills G."/>
            <person name="Bluhm B."/>
            <person name="Cannon C."/>
            <person name="Castanera R."/>
            <person name="Culley D."/>
            <person name="Daum C."/>
            <person name="Ezra D."/>
            <person name="Gonzalez J."/>
            <person name="Henrissat B."/>
            <person name="Kuo A."/>
            <person name="Liang C."/>
            <person name="Lipzen A."/>
            <person name="Lutzoni F."/>
            <person name="Magnuson J."/>
            <person name="Mondo S."/>
            <person name="Nolan M."/>
            <person name="Ohm R."/>
            <person name="Pangilinan J."/>
            <person name="Park H.-J."/>
            <person name="Ramirez L."/>
            <person name="Alfaro M."/>
            <person name="Sun H."/>
            <person name="Tritt A."/>
            <person name="Yoshinaga Y."/>
            <person name="Zwiers L.-H."/>
            <person name="Turgeon B."/>
            <person name="Goodwin S."/>
            <person name="Spatafora J."/>
            <person name="Crous P."/>
            <person name="Grigoriev I."/>
        </authorList>
    </citation>
    <scope>NUCLEOTIDE SEQUENCE</scope>
    <source>
        <strain evidence="2">CBS 260.36</strain>
    </source>
</reference>
<dbReference type="OrthoDB" id="5407799at2759"/>
<evidence type="ECO:0000313" key="2">
    <source>
        <dbReference type="EMBL" id="KAF2154624.1"/>
    </source>
</evidence>
<feature type="region of interest" description="Disordered" evidence="1">
    <location>
        <begin position="16"/>
        <end position="89"/>
    </location>
</feature>
<name>A0A9P4J979_9PEZI</name>
<accession>A0A9P4J979</accession>
<protein>
    <submittedName>
        <fullName evidence="2">Uncharacterized protein</fullName>
    </submittedName>
</protein>
<sequence>DDALLARLNALKATSVSLNPSSAPLSSQPQEDAESLTSRFRALHGASRQPSAEPEQDSTPHNDEDDRTLEELLSDLGPAEQWSLNPDDPAHIETLLAEAKGALPAEGVAGGQTQTQQPFAAFEARLRDEDKAEDDGTQDALDEKDAEEYIAAVLAGLETEDATGEEKDDVVSTEEDGEETALKLPSAPTVLPPSTPKTQAAQDLDDALSARFASLGLGLPAAPSFSPGKKPITVVGKVKGGLEKFTDADIESWCFICNEDATVRCLGCEGDLYCAGCWKEGHGNGPGQERGHRALEYKR</sequence>
<dbReference type="AlphaFoldDB" id="A0A9P4J979"/>